<dbReference type="EMBL" id="KN833084">
    <property type="protein sequence ID" value="KIM73383.1"/>
    <property type="molecule type" value="Genomic_DNA"/>
</dbReference>
<evidence type="ECO:0000313" key="3">
    <source>
        <dbReference type="Proteomes" id="UP000054166"/>
    </source>
</evidence>
<gene>
    <name evidence="2" type="ORF">PILCRDRAFT_81188</name>
</gene>
<dbReference type="STRING" id="765440.A0A0C3AHT3"/>
<sequence>MSDENHIDDARTGQKRQGALQLGPRKKSGGTDPLVHHGRHFGRTVHALCSVSALLNNGILRIGELSERSEDTFTQEERREHRVFRTLLQMIPGMDERLMEGSDEDFVHIAELIQKGASSARSDDTKSLKGAVLEWIIPCGQSLNPPLARNVKIDRGYHHERTGALLCPAGLDWSNAETKERLRSGEMAVPGDQWPIFVYQGYNYDPEDPWNGLFRSNLLVSGYKHVFTSPSSVEKEPKATCSGNACIHGMTQVTAASIAYIATQLRFSLTSSPVFSRTDTVTDSEKFYNSIIELFDDVDEKEEVNELLTWWNRQIFPSYSAAWRPICKNSALARIKERRAELKANALNLSE</sequence>
<protein>
    <submittedName>
        <fullName evidence="2">Uncharacterized protein</fullName>
    </submittedName>
</protein>
<dbReference type="AlphaFoldDB" id="A0A0C3AHT3"/>
<keyword evidence="3" id="KW-1185">Reference proteome</keyword>
<proteinExistence type="predicted"/>
<evidence type="ECO:0000256" key="1">
    <source>
        <dbReference type="SAM" id="MobiDB-lite"/>
    </source>
</evidence>
<dbReference type="InterPro" id="IPR046521">
    <property type="entry name" value="DUF6698"/>
</dbReference>
<dbReference type="InParanoid" id="A0A0C3AHT3"/>
<accession>A0A0C3AHT3</accession>
<name>A0A0C3AHT3_PILCF</name>
<reference evidence="3" key="2">
    <citation type="submission" date="2015-01" db="EMBL/GenBank/DDBJ databases">
        <title>Evolutionary Origins and Diversification of the Mycorrhizal Mutualists.</title>
        <authorList>
            <consortium name="DOE Joint Genome Institute"/>
            <consortium name="Mycorrhizal Genomics Consortium"/>
            <person name="Kohler A."/>
            <person name="Kuo A."/>
            <person name="Nagy L.G."/>
            <person name="Floudas D."/>
            <person name="Copeland A."/>
            <person name="Barry K.W."/>
            <person name="Cichocki N."/>
            <person name="Veneault-Fourrey C."/>
            <person name="LaButti K."/>
            <person name="Lindquist E.A."/>
            <person name="Lipzen A."/>
            <person name="Lundell T."/>
            <person name="Morin E."/>
            <person name="Murat C."/>
            <person name="Riley R."/>
            <person name="Ohm R."/>
            <person name="Sun H."/>
            <person name="Tunlid A."/>
            <person name="Henrissat B."/>
            <person name="Grigoriev I.V."/>
            <person name="Hibbett D.S."/>
            <person name="Martin F."/>
        </authorList>
    </citation>
    <scope>NUCLEOTIDE SEQUENCE [LARGE SCALE GENOMIC DNA]</scope>
    <source>
        <strain evidence="3">F 1598</strain>
    </source>
</reference>
<feature type="compositionally biased region" description="Basic and acidic residues" evidence="1">
    <location>
        <begin position="1"/>
        <end position="12"/>
    </location>
</feature>
<feature type="region of interest" description="Disordered" evidence="1">
    <location>
        <begin position="1"/>
        <end position="36"/>
    </location>
</feature>
<dbReference type="Pfam" id="PF20414">
    <property type="entry name" value="DUF6698"/>
    <property type="match status" value="1"/>
</dbReference>
<dbReference type="OrthoDB" id="2662502at2759"/>
<dbReference type="HOGENOM" id="CLU_035918_3_1_1"/>
<dbReference type="Proteomes" id="UP000054166">
    <property type="component" value="Unassembled WGS sequence"/>
</dbReference>
<organism evidence="2 3">
    <name type="scientific">Piloderma croceum (strain F 1598)</name>
    <dbReference type="NCBI Taxonomy" id="765440"/>
    <lineage>
        <taxon>Eukaryota</taxon>
        <taxon>Fungi</taxon>
        <taxon>Dikarya</taxon>
        <taxon>Basidiomycota</taxon>
        <taxon>Agaricomycotina</taxon>
        <taxon>Agaricomycetes</taxon>
        <taxon>Agaricomycetidae</taxon>
        <taxon>Atheliales</taxon>
        <taxon>Atheliaceae</taxon>
        <taxon>Piloderma</taxon>
    </lineage>
</organism>
<reference evidence="2 3" key="1">
    <citation type="submission" date="2014-04" db="EMBL/GenBank/DDBJ databases">
        <authorList>
            <consortium name="DOE Joint Genome Institute"/>
            <person name="Kuo A."/>
            <person name="Tarkka M."/>
            <person name="Buscot F."/>
            <person name="Kohler A."/>
            <person name="Nagy L.G."/>
            <person name="Floudas D."/>
            <person name="Copeland A."/>
            <person name="Barry K.W."/>
            <person name="Cichocki N."/>
            <person name="Veneault-Fourrey C."/>
            <person name="LaButti K."/>
            <person name="Lindquist E.A."/>
            <person name="Lipzen A."/>
            <person name="Lundell T."/>
            <person name="Morin E."/>
            <person name="Murat C."/>
            <person name="Sun H."/>
            <person name="Tunlid A."/>
            <person name="Henrissat B."/>
            <person name="Grigoriev I.V."/>
            <person name="Hibbett D.S."/>
            <person name="Martin F."/>
            <person name="Nordberg H.P."/>
            <person name="Cantor M.N."/>
            <person name="Hua S.X."/>
        </authorList>
    </citation>
    <scope>NUCLEOTIDE SEQUENCE [LARGE SCALE GENOMIC DNA]</scope>
    <source>
        <strain evidence="2 3">F 1598</strain>
    </source>
</reference>
<evidence type="ECO:0000313" key="2">
    <source>
        <dbReference type="EMBL" id="KIM73383.1"/>
    </source>
</evidence>